<dbReference type="EMBL" id="LHXJ01000068">
    <property type="protein sequence ID" value="KXA89678.1"/>
    <property type="molecule type" value="Genomic_DNA"/>
</dbReference>
<reference evidence="1 2" key="1">
    <citation type="journal article" date="2016" name="Sci. Rep.">
        <title>Metabolic traits of an uncultured archaeal lineage -MSBL1- from brine pools of the Red Sea.</title>
        <authorList>
            <person name="Mwirichia R."/>
            <person name="Alam I."/>
            <person name="Rashid M."/>
            <person name="Vinu M."/>
            <person name="Ba-Alawi W."/>
            <person name="Anthony Kamau A."/>
            <person name="Kamanda Ngugi D."/>
            <person name="Goker M."/>
            <person name="Klenk H.P."/>
            <person name="Bajic V."/>
            <person name="Stingl U."/>
        </authorList>
    </citation>
    <scope>NUCLEOTIDE SEQUENCE [LARGE SCALE GENOMIC DNA]</scope>
    <source>
        <strain evidence="1">SCGC-AAA259A05</strain>
    </source>
</reference>
<proteinExistence type="predicted"/>
<organism evidence="1 2">
    <name type="scientific">candidate division MSBL1 archaeon SCGC-AAA259A05</name>
    <dbReference type="NCBI Taxonomy" id="1698259"/>
    <lineage>
        <taxon>Archaea</taxon>
        <taxon>Methanobacteriati</taxon>
        <taxon>Methanobacteriota</taxon>
        <taxon>candidate division MSBL1</taxon>
    </lineage>
</organism>
<dbReference type="AlphaFoldDB" id="A0A133U684"/>
<evidence type="ECO:0000313" key="2">
    <source>
        <dbReference type="Proteomes" id="UP000070163"/>
    </source>
</evidence>
<dbReference type="Proteomes" id="UP000070163">
    <property type="component" value="Unassembled WGS sequence"/>
</dbReference>
<comment type="caution">
    <text evidence="1">The sequence shown here is derived from an EMBL/GenBank/DDBJ whole genome shotgun (WGS) entry which is preliminary data.</text>
</comment>
<gene>
    <name evidence="1" type="ORF">AKJ57_05005</name>
</gene>
<keyword evidence="2" id="KW-1185">Reference proteome</keyword>
<evidence type="ECO:0000313" key="1">
    <source>
        <dbReference type="EMBL" id="KXA89678.1"/>
    </source>
</evidence>
<accession>A0A133U684</accession>
<protein>
    <submittedName>
        <fullName evidence="1">Uncharacterized protein</fullName>
    </submittedName>
</protein>
<name>A0A133U684_9EURY</name>
<sequence length="67" mass="7626">MKVRGRGTYEKDEPPIVGAVERGGEAVLRVAKNFCNKFVRTLLGNIYEKEKEGKLWKIRFSNCLNPA</sequence>